<reference evidence="1" key="1">
    <citation type="submission" date="2021-06" db="EMBL/GenBank/DDBJ databases">
        <authorList>
            <person name="Kallberg Y."/>
            <person name="Tangrot J."/>
            <person name="Rosling A."/>
        </authorList>
    </citation>
    <scope>NUCLEOTIDE SEQUENCE</scope>
    <source>
        <strain evidence="1">FL966</strain>
    </source>
</reference>
<accession>A0A9N9JZQ2</accession>
<dbReference type="EMBL" id="CAJVQA010033992">
    <property type="protein sequence ID" value="CAG8805165.1"/>
    <property type="molecule type" value="Genomic_DNA"/>
</dbReference>
<protein>
    <submittedName>
        <fullName evidence="1">8353_t:CDS:1</fullName>
    </submittedName>
</protein>
<evidence type="ECO:0000313" key="2">
    <source>
        <dbReference type="Proteomes" id="UP000789759"/>
    </source>
</evidence>
<name>A0A9N9JZQ2_9GLOM</name>
<dbReference type="Proteomes" id="UP000789759">
    <property type="component" value="Unassembled WGS sequence"/>
</dbReference>
<dbReference type="AlphaFoldDB" id="A0A9N9JZQ2"/>
<feature type="non-terminal residue" evidence="1">
    <location>
        <position position="73"/>
    </location>
</feature>
<comment type="caution">
    <text evidence="1">The sequence shown here is derived from an EMBL/GenBank/DDBJ whole genome shotgun (WGS) entry which is preliminary data.</text>
</comment>
<evidence type="ECO:0000313" key="1">
    <source>
        <dbReference type="EMBL" id="CAG8805165.1"/>
    </source>
</evidence>
<proteinExistence type="predicted"/>
<organism evidence="1 2">
    <name type="scientific">Cetraspora pellucida</name>
    <dbReference type="NCBI Taxonomy" id="1433469"/>
    <lineage>
        <taxon>Eukaryota</taxon>
        <taxon>Fungi</taxon>
        <taxon>Fungi incertae sedis</taxon>
        <taxon>Mucoromycota</taxon>
        <taxon>Glomeromycotina</taxon>
        <taxon>Glomeromycetes</taxon>
        <taxon>Diversisporales</taxon>
        <taxon>Gigasporaceae</taxon>
        <taxon>Cetraspora</taxon>
    </lineage>
</organism>
<sequence>ETIQKEAALNTQEIWQENGLHDLMASLYNNMPMVTMLTNTKQEDSDGFKVVISKRKHKHKSKIAILGENKSNK</sequence>
<feature type="non-terminal residue" evidence="1">
    <location>
        <position position="1"/>
    </location>
</feature>
<keyword evidence="2" id="KW-1185">Reference proteome</keyword>
<gene>
    <name evidence="1" type="ORF">CPELLU_LOCUS18071</name>
</gene>